<dbReference type="SUPFAM" id="SSF52540">
    <property type="entry name" value="P-loop containing nucleoside triphosphate hydrolases"/>
    <property type="match status" value="2"/>
</dbReference>
<dbReference type="GeneID" id="16077189"/>
<dbReference type="KEGG" id="sre:PTSG_02114"/>
<dbReference type="RefSeq" id="XP_004996598.1">
    <property type="nucleotide sequence ID" value="XM_004996541.1"/>
</dbReference>
<name>F2U192_SALR5</name>
<dbReference type="InterPro" id="IPR027417">
    <property type="entry name" value="P-loop_NTPase"/>
</dbReference>
<feature type="domain" description="AAA+ ATPase" evidence="2">
    <location>
        <begin position="451"/>
        <end position="609"/>
    </location>
</feature>
<feature type="region of interest" description="Disordered" evidence="1">
    <location>
        <begin position="368"/>
        <end position="392"/>
    </location>
</feature>
<protein>
    <recommendedName>
        <fullName evidence="2">AAA+ ATPase domain-containing protein</fullName>
    </recommendedName>
</protein>
<dbReference type="InterPro" id="IPR003593">
    <property type="entry name" value="AAA+_ATPase"/>
</dbReference>
<sequence length="664" mass="71115">MMMTEMVAVHVFAVDETLVPVPVKVARQQLENRVVQHGDVVSLPDPFLGTRRYLLALTAAPAATTAATTAAGDDGDEGDEGGKGHVVAPVAAVPKTSVVQGSIALQARTMHSVRTYHRIHPCHHSLRSLPDAVFQEHVAPLIPTRPVSPLDDAAPLVFGPVFQDLQTVLKHVLLTPWAEVGEQPSMHSVLVSGTGANYEPELTLAVCHSLGLAVVDIHEFEHLSVGSLTHAHKLACHSAPCVLWLPDLDLLFPHQKDIEAETAHEMDLLRSILSEPAHGVLVCAQTAAHRAVHEFVRDEFDLVLDVTKPSRDQRSALLTARLERGGSDAFPARVLAAVSAATNGCTMVQLETAARACRRWYAQEKAHNNGTKADGNGGGDVGDEDDDDDDDDELSALASALNAVRLHVVASRLTASAALKALVGMDDVLAALRRDFAYFLQQDGSPLRVPPPVAVTITGPPGCGKSLLCRNIGAVLGVNTISPSLAHIVKGEVGESERQIHGVFEEARRNSPCFIVFDDMASLFLRSTSGERVVSSGILSQVVAEMDAILSSNYRALRAGAECMLVTAVFVAGDSGQLAEELTAASRCFSNYTLSLPTLDQRIALLRAFLSRAHMDVPETQILDAANALDGASPAELERVVNDYVRVAVLDPALPFFLPEFRLE</sequence>
<keyword evidence="4" id="KW-1185">Reference proteome</keyword>
<organism evidence="3 4">
    <name type="scientific">Salpingoeca rosetta (strain ATCC 50818 / BSB-021)</name>
    <dbReference type="NCBI Taxonomy" id="946362"/>
    <lineage>
        <taxon>Eukaryota</taxon>
        <taxon>Choanoflagellata</taxon>
        <taxon>Craspedida</taxon>
        <taxon>Salpingoecidae</taxon>
        <taxon>Salpingoeca</taxon>
    </lineage>
</organism>
<dbReference type="STRING" id="946362.F2U192"/>
<dbReference type="Pfam" id="PF00004">
    <property type="entry name" value="AAA"/>
    <property type="match status" value="1"/>
</dbReference>
<dbReference type="InterPro" id="IPR003959">
    <property type="entry name" value="ATPase_AAA_core"/>
</dbReference>
<evidence type="ECO:0000313" key="3">
    <source>
        <dbReference type="EMBL" id="EGD81394.1"/>
    </source>
</evidence>
<dbReference type="Proteomes" id="UP000007799">
    <property type="component" value="Unassembled WGS sequence"/>
</dbReference>
<gene>
    <name evidence="3" type="ORF">PTSG_02114</name>
</gene>
<dbReference type="GO" id="GO:0016887">
    <property type="term" value="F:ATP hydrolysis activity"/>
    <property type="evidence" value="ECO:0007669"/>
    <property type="project" value="InterPro"/>
</dbReference>
<dbReference type="OMA" id="RTYHRIH"/>
<evidence type="ECO:0000313" key="4">
    <source>
        <dbReference type="Proteomes" id="UP000007799"/>
    </source>
</evidence>
<dbReference type="Gene3D" id="3.40.50.300">
    <property type="entry name" value="P-loop containing nucleotide triphosphate hydrolases"/>
    <property type="match status" value="2"/>
</dbReference>
<proteinExistence type="predicted"/>
<dbReference type="Gene3D" id="1.10.8.60">
    <property type="match status" value="2"/>
</dbReference>
<dbReference type="SMART" id="SM00382">
    <property type="entry name" value="AAA"/>
    <property type="match status" value="1"/>
</dbReference>
<dbReference type="EMBL" id="GL832959">
    <property type="protein sequence ID" value="EGD81394.1"/>
    <property type="molecule type" value="Genomic_DNA"/>
</dbReference>
<feature type="compositionally biased region" description="Acidic residues" evidence="1">
    <location>
        <begin position="381"/>
        <end position="392"/>
    </location>
</feature>
<dbReference type="AlphaFoldDB" id="F2U192"/>
<dbReference type="eggNOG" id="KOG0733">
    <property type="taxonomic scope" value="Eukaryota"/>
</dbReference>
<reference evidence="3" key="1">
    <citation type="submission" date="2009-08" db="EMBL/GenBank/DDBJ databases">
        <title>Annotation of Salpingoeca rosetta.</title>
        <authorList>
            <consortium name="The Broad Institute Genome Sequencing Platform"/>
            <person name="Russ C."/>
            <person name="Cuomo C."/>
            <person name="Burger G."/>
            <person name="Gray M.W."/>
            <person name="Holland P.W.H."/>
            <person name="King N."/>
            <person name="Lang F.B.F."/>
            <person name="Roger A.J."/>
            <person name="Ruiz-Trillo I."/>
            <person name="Young S.K."/>
            <person name="Zeng Q."/>
            <person name="Gargeya S."/>
            <person name="Alvarado L."/>
            <person name="Berlin A."/>
            <person name="Chapman S.B."/>
            <person name="Chen Z."/>
            <person name="Freedman E."/>
            <person name="Gellesch M."/>
            <person name="Goldberg J."/>
            <person name="Griggs A."/>
            <person name="Gujja S."/>
            <person name="Heilman E."/>
            <person name="Heiman D."/>
            <person name="Howarth C."/>
            <person name="Mehta T."/>
            <person name="Neiman D."/>
            <person name="Pearson M."/>
            <person name="Roberts A."/>
            <person name="Saif S."/>
            <person name="Shea T."/>
            <person name="Shenoy N."/>
            <person name="Sisk P."/>
            <person name="Stolte C."/>
            <person name="Sykes S."/>
            <person name="White J."/>
            <person name="Yandava C."/>
            <person name="Haas B."/>
            <person name="Nusbaum C."/>
            <person name="Birren B."/>
        </authorList>
    </citation>
    <scope>NUCLEOTIDE SEQUENCE</scope>
    <source>
        <strain evidence="3">ATCC 50818</strain>
    </source>
</reference>
<dbReference type="InterPro" id="IPR050168">
    <property type="entry name" value="AAA_ATPase_domain"/>
</dbReference>
<dbReference type="InParanoid" id="F2U192"/>
<dbReference type="PANTHER" id="PTHR23077">
    <property type="entry name" value="AAA-FAMILY ATPASE"/>
    <property type="match status" value="1"/>
</dbReference>
<accession>F2U192</accession>
<dbReference type="GO" id="GO:0005524">
    <property type="term" value="F:ATP binding"/>
    <property type="evidence" value="ECO:0007669"/>
    <property type="project" value="InterPro"/>
</dbReference>
<evidence type="ECO:0000256" key="1">
    <source>
        <dbReference type="SAM" id="MobiDB-lite"/>
    </source>
</evidence>
<evidence type="ECO:0000259" key="2">
    <source>
        <dbReference type="SMART" id="SM00382"/>
    </source>
</evidence>
<dbReference type="OrthoDB" id="2115716at2759"/>